<protein>
    <recommendedName>
        <fullName evidence="4">WXG100 family type VII secretion target</fullName>
    </recommendedName>
</protein>
<feature type="region of interest" description="Disordered" evidence="1">
    <location>
        <begin position="178"/>
        <end position="455"/>
    </location>
</feature>
<comment type="caution">
    <text evidence="2">The sequence shown here is derived from an EMBL/GenBank/DDBJ whole genome shotgun (WGS) entry which is preliminary data.</text>
</comment>
<dbReference type="EMBL" id="JBHMCF010000042">
    <property type="protein sequence ID" value="MFB9475663.1"/>
    <property type="molecule type" value="Genomic_DNA"/>
</dbReference>
<feature type="compositionally biased region" description="Polar residues" evidence="1">
    <location>
        <begin position="338"/>
        <end position="355"/>
    </location>
</feature>
<feature type="compositionally biased region" description="Low complexity" evidence="1">
    <location>
        <begin position="190"/>
        <end position="199"/>
    </location>
</feature>
<gene>
    <name evidence="2" type="ORF">ACFFR3_39760</name>
</gene>
<feature type="compositionally biased region" description="Low complexity" evidence="1">
    <location>
        <begin position="414"/>
        <end position="425"/>
    </location>
</feature>
<evidence type="ECO:0000313" key="3">
    <source>
        <dbReference type="Proteomes" id="UP001589568"/>
    </source>
</evidence>
<feature type="compositionally biased region" description="Low complexity" evidence="1">
    <location>
        <begin position="275"/>
        <end position="310"/>
    </location>
</feature>
<organism evidence="2 3">
    <name type="scientific">Nonomuraea salmonea</name>
    <dbReference type="NCBI Taxonomy" id="46181"/>
    <lineage>
        <taxon>Bacteria</taxon>
        <taxon>Bacillati</taxon>
        <taxon>Actinomycetota</taxon>
        <taxon>Actinomycetes</taxon>
        <taxon>Streptosporangiales</taxon>
        <taxon>Streptosporangiaceae</taxon>
        <taxon>Nonomuraea</taxon>
    </lineage>
</organism>
<evidence type="ECO:0008006" key="4">
    <source>
        <dbReference type="Google" id="ProtNLM"/>
    </source>
</evidence>
<accession>A0ABV5NZB1</accession>
<dbReference type="RefSeq" id="WP_345399832.1">
    <property type="nucleotide sequence ID" value="NZ_BAAAXS010000001.1"/>
</dbReference>
<proteinExistence type="predicted"/>
<dbReference type="Gene3D" id="1.10.287.1060">
    <property type="entry name" value="ESAT-6-like"/>
    <property type="match status" value="1"/>
</dbReference>
<dbReference type="Proteomes" id="UP001589568">
    <property type="component" value="Unassembled WGS sequence"/>
</dbReference>
<name>A0ABV5NZB1_9ACTN</name>
<evidence type="ECO:0000256" key="1">
    <source>
        <dbReference type="SAM" id="MobiDB-lite"/>
    </source>
</evidence>
<feature type="compositionally biased region" description="Gly residues" evidence="1">
    <location>
        <begin position="395"/>
        <end position="413"/>
    </location>
</feature>
<reference evidence="2 3" key="1">
    <citation type="submission" date="2024-09" db="EMBL/GenBank/DDBJ databases">
        <authorList>
            <person name="Sun Q."/>
            <person name="Mori K."/>
        </authorList>
    </citation>
    <scope>NUCLEOTIDE SEQUENCE [LARGE SCALE GENOMIC DNA]</scope>
    <source>
        <strain evidence="2 3">JCM 3324</strain>
    </source>
</reference>
<dbReference type="InterPro" id="IPR036689">
    <property type="entry name" value="ESAT-6-like_sf"/>
</dbReference>
<keyword evidence="3" id="KW-1185">Reference proteome</keyword>
<sequence>MPEPKPIKTGCLQGGDPQGYGGRDAIRTLIMSTRPEEFGPVAAAYRQTAELLTTTITTLGDGAARLVADGNWGGESARAMLTRMNRLQTYLRALRDRLEDVPPSLEGVAKELTTAKERFEQATKPQTHYAMGSGSTDPAHPTNDPDGAARAFIARLNTAFHTGHSALPDRLPWDAELASPAPYLPPPGEPGTTPARPGTSLSGTLDPTAGTPGTTAGTAPATPTSPGTAPGTATSPGTAPGTATSPGSTTGPGGTALPGTVPQPGTAGFTGTGLASTTPHPSATGSPGSPGSSAMTGSSGLTGTSGLTGMPGAMGATAQPGTTERGRPTDLVRPTDAGRSTDSGFSTDPGFSTDSGRPGDPGPVPYGRDTATAQGPSVRPGSVPVVGGPAAATGPPGGLGGEPGAAGMAGAGGVPFMPMAAGAAADRQGTRRPGAGPADDDFFRPSVDTPPPVVS</sequence>
<evidence type="ECO:0000313" key="2">
    <source>
        <dbReference type="EMBL" id="MFB9475663.1"/>
    </source>
</evidence>
<feature type="compositionally biased region" description="Low complexity" evidence="1">
    <location>
        <begin position="375"/>
        <end position="394"/>
    </location>
</feature>
<feature type="compositionally biased region" description="Low complexity" evidence="1">
    <location>
        <begin position="207"/>
        <end position="249"/>
    </location>
</feature>
<feature type="region of interest" description="Disordered" evidence="1">
    <location>
        <begin position="120"/>
        <end position="147"/>
    </location>
</feature>
<dbReference type="SUPFAM" id="SSF140453">
    <property type="entry name" value="EsxAB dimer-like"/>
    <property type="match status" value="1"/>
</dbReference>